<dbReference type="Pfam" id="PF13650">
    <property type="entry name" value="Asp_protease_2"/>
    <property type="match status" value="1"/>
</dbReference>
<dbReference type="RefSeq" id="XP_009845351.1">
    <property type="nucleotide sequence ID" value="XM_009847049.1"/>
</dbReference>
<dbReference type="GeneID" id="20820036"/>
<name>W4FCF6_APHAT</name>
<organism evidence="1">
    <name type="scientific">Aphanomyces astaci</name>
    <name type="common">Crayfish plague agent</name>
    <dbReference type="NCBI Taxonomy" id="112090"/>
    <lineage>
        <taxon>Eukaryota</taxon>
        <taxon>Sar</taxon>
        <taxon>Stramenopiles</taxon>
        <taxon>Oomycota</taxon>
        <taxon>Saprolegniomycetes</taxon>
        <taxon>Saprolegniales</taxon>
        <taxon>Verrucalvaceae</taxon>
        <taxon>Aphanomyces</taxon>
    </lineage>
</organism>
<gene>
    <name evidence="1" type="ORF">H257_18040</name>
</gene>
<reference evidence="1" key="1">
    <citation type="submission" date="2013-12" db="EMBL/GenBank/DDBJ databases">
        <title>The Genome Sequence of Aphanomyces astaci APO3.</title>
        <authorList>
            <consortium name="The Broad Institute Genomics Platform"/>
            <person name="Russ C."/>
            <person name="Tyler B."/>
            <person name="van West P."/>
            <person name="Dieguez-Uribeondo J."/>
            <person name="Young S.K."/>
            <person name="Zeng Q."/>
            <person name="Gargeya S."/>
            <person name="Fitzgerald M."/>
            <person name="Abouelleil A."/>
            <person name="Alvarado L."/>
            <person name="Chapman S.B."/>
            <person name="Gainer-Dewar J."/>
            <person name="Goldberg J."/>
            <person name="Griggs A."/>
            <person name="Gujja S."/>
            <person name="Hansen M."/>
            <person name="Howarth C."/>
            <person name="Imamovic A."/>
            <person name="Ireland A."/>
            <person name="Larimer J."/>
            <person name="McCowan C."/>
            <person name="Murphy C."/>
            <person name="Pearson M."/>
            <person name="Poon T.W."/>
            <person name="Priest M."/>
            <person name="Roberts A."/>
            <person name="Saif S."/>
            <person name="Shea T."/>
            <person name="Sykes S."/>
            <person name="Wortman J."/>
            <person name="Nusbaum C."/>
            <person name="Birren B."/>
        </authorList>
    </citation>
    <scope>NUCLEOTIDE SEQUENCE [LARGE SCALE GENOMIC DNA]</scope>
    <source>
        <strain evidence="1">APO3</strain>
    </source>
</reference>
<dbReference type="GO" id="GO:0004190">
    <property type="term" value="F:aspartic-type endopeptidase activity"/>
    <property type="evidence" value="ECO:0007669"/>
    <property type="project" value="InterPro"/>
</dbReference>
<dbReference type="SUPFAM" id="SSF50630">
    <property type="entry name" value="Acid proteases"/>
    <property type="match status" value="1"/>
</dbReference>
<evidence type="ECO:0000313" key="1">
    <source>
        <dbReference type="EMBL" id="ETV65177.1"/>
    </source>
</evidence>
<dbReference type="AlphaFoldDB" id="W4FCF6"/>
<accession>W4FCF6</accession>
<evidence type="ECO:0008006" key="2">
    <source>
        <dbReference type="Google" id="ProtNLM"/>
    </source>
</evidence>
<protein>
    <recommendedName>
        <fullName evidence="2">Peptidase A2 domain-containing protein</fullName>
    </recommendedName>
</protein>
<dbReference type="InterPro" id="IPR001969">
    <property type="entry name" value="Aspartic_peptidase_AS"/>
</dbReference>
<dbReference type="PROSITE" id="PS00141">
    <property type="entry name" value="ASP_PROTEASE"/>
    <property type="match status" value="1"/>
</dbReference>
<feature type="non-terminal residue" evidence="1">
    <location>
        <position position="237"/>
    </location>
</feature>
<dbReference type="CDD" id="cd00303">
    <property type="entry name" value="retropepsin_like"/>
    <property type="match status" value="1"/>
</dbReference>
<dbReference type="VEuPathDB" id="FungiDB:H257_18040"/>
<dbReference type="EMBL" id="KI913245">
    <property type="protein sequence ID" value="ETV65177.1"/>
    <property type="molecule type" value="Genomic_DNA"/>
</dbReference>
<dbReference type="Gene3D" id="2.40.70.10">
    <property type="entry name" value="Acid Proteases"/>
    <property type="match status" value="1"/>
</dbReference>
<dbReference type="GO" id="GO:0006508">
    <property type="term" value="P:proteolysis"/>
    <property type="evidence" value="ECO:0007669"/>
    <property type="project" value="InterPro"/>
</dbReference>
<sequence length="237" mass="26452">MQTDRIRERRKNPAQDEILKTLNLLPSDAHLLLAPADIEDEAKWYAWFAYTLNKCGEAKRANRDFNISDAVAHIQWVDPNPYDVLCEAEDEFDDSPCPGLYAVPDNSPSPTMPKASTPLTHPTNCDDLFNDCAPTSRLVARIAVSDTRTQTATNPFVKAYIDRVQATVLIDTGATSSFISASFWRRLGQPPLKQPRLGFVTADNSNLDILDCIVGLDLLRYLRAIINLKDNTLTLSD</sequence>
<dbReference type="InterPro" id="IPR021109">
    <property type="entry name" value="Peptidase_aspartic_dom_sf"/>
</dbReference>
<proteinExistence type="predicted"/>
<dbReference type="OrthoDB" id="117254at2759"/>